<evidence type="ECO:0000313" key="2">
    <source>
        <dbReference type="EMBL" id="NYG07686.1"/>
    </source>
</evidence>
<evidence type="ECO:0000313" key="3">
    <source>
        <dbReference type="Proteomes" id="UP000573599"/>
    </source>
</evidence>
<dbReference type="Proteomes" id="UP000573599">
    <property type="component" value="Unassembled WGS sequence"/>
</dbReference>
<dbReference type="EMBL" id="JACCAB010000001">
    <property type="protein sequence ID" value="NYG07686.1"/>
    <property type="molecule type" value="Genomic_DNA"/>
</dbReference>
<keyword evidence="3" id="KW-1185">Reference proteome</keyword>
<name>A0A852WQV1_9MICO</name>
<keyword evidence="1" id="KW-0472">Membrane</keyword>
<keyword evidence="1" id="KW-1133">Transmembrane helix</keyword>
<feature type="transmembrane region" description="Helical" evidence="1">
    <location>
        <begin position="103"/>
        <end position="125"/>
    </location>
</feature>
<accession>A0A852WQV1</accession>
<feature type="transmembrane region" description="Helical" evidence="1">
    <location>
        <begin position="158"/>
        <end position="175"/>
    </location>
</feature>
<protein>
    <recommendedName>
        <fullName evidence="4">Integral membrane protein</fullName>
    </recommendedName>
</protein>
<organism evidence="2 3">
    <name type="scientific">Pedococcus badiiscoriae</name>
    <dbReference type="NCBI Taxonomy" id="642776"/>
    <lineage>
        <taxon>Bacteria</taxon>
        <taxon>Bacillati</taxon>
        <taxon>Actinomycetota</taxon>
        <taxon>Actinomycetes</taxon>
        <taxon>Micrococcales</taxon>
        <taxon>Intrasporangiaceae</taxon>
        <taxon>Pedococcus</taxon>
    </lineage>
</organism>
<proteinExistence type="predicted"/>
<gene>
    <name evidence="2" type="ORF">BJ986_002173</name>
</gene>
<reference evidence="2 3" key="1">
    <citation type="submission" date="2020-07" db="EMBL/GenBank/DDBJ databases">
        <title>Sequencing the genomes of 1000 actinobacteria strains.</title>
        <authorList>
            <person name="Klenk H.-P."/>
        </authorList>
    </citation>
    <scope>NUCLEOTIDE SEQUENCE [LARGE SCALE GENOMIC DNA]</scope>
    <source>
        <strain evidence="2 3">DSM 23987</strain>
    </source>
</reference>
<dbReference type="RefSeq" id="WP_179421997.1">
    <property type="nucleotide sequence ID" value="NZ_JACCAB010000001.1"/>
</dbReference>
<feature type="transmembrane region" description="Helical" evidence="1">
    <location>
        <begin position="242"/>
        <end position="263"/>
    </location>
</feature>
<dbReference type="AlphaFoldDB" id="A0A852WQV1"/>
<evidence type="ECO:0008006" key="4">
    <source>
        <dbReference type="Google" id="ProtNLM"/>
    </source>
</evidence>
<feature type="transmembrane region" description="Helical" evidence="1">
    <location>
        <begin position="356"/>
        <end position="383"/>
    </location>
</feature>
<keyword evidence="1" id="KW-0812">Transmembrane</keyword>
<comment type="caution">
    <text evidence="2">The sequence shown here is derived from an EMBL/GenBank/DDBJ whole genome shotgun (WGS) entry which is preliminary data.</text>
</comment>
<sequence length="750" mass="79157">MISPRTRTRVDAAAGPVLTAVLSLLAAAQALRLWQWRPGTPLSLSGDSPQVLTQIRATMAGSWYGLNPHVGAPLGMNQAFFTTADVVNFAGIRLIGLVTDSPVTAGAVFFVLGFPAAGLTAYWLCRQLLLTRPAAVTSSVLFAVLPGHQLWFPHLWLSAYWMVPLAVWLVIRVARGTPIWPARGELRGDPQSRRRARWLVTRTVLVVLAIGLADVYYVAFTLLLLAIVLVFRLGTGTRAVRLAGGAAVTAAIGLLCGLSLWVATRARTGDQVTGALPAQRVIGESETYAGKIIELVLPWYEHRVAGLRFVSFAYGVAAPPSIERPALGLVALVGVATILWVALTGLALGRRIPPTWGLLAALTLVSLAFYTRGGLGSLVALFFTPQIRTWSRFVVLIALFGLVAVGLGLSRIGRRLGRRTGWVVAALVLALGVLDQTSPYVAPQYTSLAAQQRELTTFSQRIADTVGPGCAVFQLPVVAYPEEPPPGSMEDYEHLLPSNASPARLTWSYGAIRGTARADWQLALPVDNQPRLLEDLAAAGFCAVEIDRNGYAGATDPSAQTESLLGAPIARADRANLAAYRLRPVPATSTGTSGTGAGGPRRDQVLRPVVASLAGSLVDVSGPSPFQWTGPQTEITLGSMGSSAVDVTLTMDVSGNGPAERNLTLTAPGGDSQVLTVSAGQQRQVVLRLSVPPGTTRVLLRATGDAVAIPGSQGRDFAALKVAGMRITTDSGTNAATLQQFAAASPQPTR</sequence>
<evidence type="ECO:0000256" key="1">
    <source>
        <dbReference type="SAM" id="Phobius"/>
    </source>
</evidence>
<feature type="transmembrane region" description="Helical" evidence="1">
    <location>
        <begin position="389"/>
        <end position="409"/>
    </location>
</feature>
<feature type="transmembrane region" description="Helical" evidence="1">
    <location>
        <begin position="326"/>
        <end position="349"/>
    </location>
</feature>